<dbReference type="Pfam" id="PF01869">
    <property type="entry name" value="BcrAD_BadFG"/>
    <property type="match status" value="1"/>
</dbReference>
<organism evidence="3 4">
    <name type="scientific">Actinoplanes aureus</name>
    <dbReference type="NCBI Taxonomy" id="2792083"/>
    <lineage>
        <taxon>Bacteria</taxon>
        <taxon>Bacillati</taxon>
        <taxon>Actinomycetota</taxon>
        <taxon>Actinomycetes</taxon>
        <taxon>Micromonosporales</taxon>
        <taxon>Micromonosporaceae</taxon>
        <taxon>Actinoplanes</taxon>
    </lineage>
</organism>
<dbReference type="InterPro" id="IPR052519">
    <property type="entry name" value="Euk-type_GlcNAc_Kinase"/>
</dbReference>
<evidence type="ECO:0000259" key="2">
    <source>
        <dbReference type="Pfam" id="PF01869"/>
    </source>
</evidence>
<keyword evidence="4" id="KW-1185">Reference proteome</keyword>
<gene>
    <name evidence="3" type="ORF">I4J89_20425</name>
</gene>
<dbReference type="Gene3D" id="3.30.420.40">
    <property type="match status" value="1"/>
</dbReference>
<evidence type="ECO:0000313" key="3">
    <source>
        <dbReference type="EMBL" id="MBG0563814.1"/>
    </source>
</evidence>
<dbReference type="AlphaFoldDB" id="A0A931C5K5"/>
<dbReference type="PANTHER" id="PTHR43190">
    <property type="entry name" value="N-ACETYL-D-GLUCOSAMINE KINASE"/>
    <property type="match status" value="1"/>
</dbReference>
<dbReference type="Proteomes" id="UP000598146">
    <property type="component" value="Unassembled WGS sequence"/>
</dbReference>
<sequence length="363" mass="35453">MVVGVDAGATTTRCVVATLDGAVVGRGVAGGANRNSSGGEVSGTLVAALTAALGAVDRAGVRLGVLGAAGSAGAGREAFRAAALRAWREAGLSGEVVTVTDLEVAYAAGTAEPDGVLLLSGTGALAARFAGGELRRRCDGYGWLLGDEGSAVWIGVRALRAVLAALDGRGEPTALVGTACTHFGITPAADHEAAAPAADHDAVADREAVAPAADNEAVAQALLAAGFAVAPAELGRLAPAVSAAAEQGDPVAARICAAAADRLLHTYDSVGPPPGAVVVLAGSVLLRPGPVSRAVRAGLLTRTGAEPRAARDGACGAAALAVGRLAGAPVPPAVHARLTGVPAEPPRASGSAQEPSAHEPRRE</sequence>
<comment type="caution">
    <text evidence="3">The sequence shown here is derived from an EMBL/GenBank/DDBJ whole genome shotgun (WGS) entry which is preliminary data.</text>
</comment>
<dbReference type="InterPro" id="IPR043129">
    <property type="entry name" value="ATPase_NBD"/>
</dbReference>
<evidence type="ECO:0000256" key="1">
    <source>
        <dbReference type="SAM" id="MobiDB-lite"/>
    </source>
</evidence>
<evidence type="ECO:0000313" key="4">
    <source>
        <dbReference type="Proteomes" id="UP000598146"/>
    </source>
</evidence>
<dbReference type="EMBL" id="JADQTO010000009">
    <property type="protein sequence ID" value="MBG0563814.1"/>
    <property type="molecule type" value="Genomic_DNA"/>
</dbReference>
<reference evidence="3" key="1">
    <citation type="submission" date="2020-11" db="EMBL/GenBank/DDBJ databases">
        <title>Isolation and identification of active actinomycetes.</title>
        <authorList>
            <person name="Sun X."/>
        </authorList>
    </citation>
    <scope>NUCLEOTIDE SEQUENCE</scope>
    <source>
        <strain evidence="3">NEAU-A11</strain>
    </source>
</reference>
<dbReference type="SUPFAM" id="SSF53067">
    <property type="entry name" value="Actin-like ATPase domain"/>
    <property type="match status" value="2"/>
</dbReference>
<feature type="region of interest" description="Disordered" evidence="1">
    <location>
        <begin position="336"/>
        <end position="363"/>
    </location>
</feature>
<accession>A0A931C5K5</accession>
<protein>
    <submittedName>
        <fullName evidence="3">ATPase</fullName>
    </submittedName>
</protein>
<feature type="domain" description="ATPase BadF/BadG/BcrA/BcrD type" evidence="2">
    <location>
        <begin position="3"/>
        <end position="321"/>
    </location>
</feature>
<dbReference type="InterPro" id="IPR002731">
    <property type="entry name" value="ATPase_BadF"/>
</dbReference>
<proteinExistence type="predicted"/>
<dbReference type="PANTHER" id="PTHR43190:SF3">
    <property type="entry name" value="N-ACETYL-D-GLUCOSAMINE KINASE"/>
    <property type="match status" value="1"/>
</dbReference>
<name>A0A931C5K5_9ACTN</name>